<evidence type="ECO:0000256" key="3">
    <source>
        <dbReference type="ARBA" id="ARBA00022576"/>
    </source>
</evidence>
<evidence type="ECO:0000256" key="6">
    <source>
        <dbReference type="RuleBase" id="RU000481"/>
    </source>
</evidence>
<sequence>MDWNHTLSRQIVDLPRSGIREFFDLVTGSKDIISLGVGEPDFVTPWNIREAAIFSLEKGHTTYTSNLGLESLRCAIADYVEDFFSVSYDPACEILPTVGVSEAIDLALRCLLNPGDEVLYHEPAYVSYAPTVLMAYGKAVPVETNIDDLFALNPAKLEAAITPRTKVLMLNFPTNPTGSVAPLETLKTIADICIRHDFVVLTDEIYSELRYDGEKHVSIASLPGMKERTLLLHGFSKAFAMTGFRLGYACGPAELIEMMCKVHSYTMICPSITSQEAGIEALRNGREAMLEMRDSYRMRRDYIVKRFNDMGMDCHLPGGAFYTFPSVKRFNLSSKEFAVRLLRDARVAAVPGTAFGSCGEGYLRCCYATGFNLLEKACDKMARFCESLKS</sequence>
<keyword evidence="4 6" id="KW-0808">Transferase</keyword>
<protein>
    <recommendedName>
        <fullName evidence="6">Aminotransferase</fullName>
        <ecNumber evidence="6">2.6.1.-</ecNumber>
    </recommendedName>
</protein>
<dbReference type="CDD" id="cd00609">
    <property type="entry name" value="AAT_like"/>
    <property type="match status" value="1"/>
</dbReference>
<feature type="domain" description="Aminotransferase class I/classII large" evidence="7">
    <location>
        <begin position="30"/>
        <end position="378"/>
    </location>
</feature>
<dbReference type="SUPFAM" id="SSF53383">
    <property type="entry name" value="PLP-dependent transferases"/>
    <property type="match status" value="1"/>
</dbReference>
<dbReference type="InterPro" id="IPR015421">
    <property type="entry name" value="PyrdxlP-dep_Trfase_major"/>
</dbReference>
<gene>
    <name evidence="8" type="ORF">H9862_05065</name>
</gene>
<name>A0A9D1VBW9_9BACT</name>
<dbReference type="AlphaFoldDB" id="A0A9D1VBW9"/>
<dbReference type="InterPro" id="IPR004838">
    <property type="entry name" value="NHTrfase_class1_PyrdxlP-BS"/>
</dbReference>
<dbReference type="PANTHER" id="PTHR46383:SF3">
    <property type="entry name" value="ASPARTATE AMINOTRANSFERASE-RELATED"/>
    <property type="match status" value="1"/>
</dbReference>
<reference evidence="8" key="2">
    <citation type="submission" date="2021-04" db="EMBL/GenBank/DDBJ databases">
        <authorList>
            <person name="Gilroy R."/>
        </authorList>
    </citation>
    <scope>NUCLEOTIDE SEQUENCE</scope>
    <source>
        <strain evidence="8">14975</strain>
    </source>
</reference>
<dbReference type="GO" id="GO:0030170">
    <property type="term" value="F:pyridoxal phosphate binding"/>
    <property type="evidence" value="ECO:0007669"/>
    <property type="project" value="InterPro"/>
</dbReference>
<evidence type="ECO:0000313" key="8">
    <source>
        <dbReference type="EMBL" id="HIX19960.1"/>
    </source>
</evidence>
<dbReference type="GO" id="GO:0008483">
    <property type="term" value="F:transaminase activity"/>
    <property type="evidence" value="ECO:0007669"/>
    <property type="project" value="UniProtKB-KW"/>
</dbReference>
<dbReference type="Gene3D" id="3.40.640.10">
    <property type="entry name" value="Type I PLP-dependent aspartate aminotransferase-like (Major domain)"/>
    <property type="match status" value="1"/>
</dbReference>
<organism evidence="8 9">
    <name type="scientific">Candidatus Akkermansia intestinigallinarum</name>
    <dbReference type="NCBI Taxonomy" id="2838431"/>
    <lineage>
        <taxon>Bacteria</taxon>
        <taxon>Pseudomonadati</taxon>
        <taxon>Verrucomicrobiota</taxon>
        <taxon>Verrucomicrobiia</taxon>
        <taxon>Verrucomicrobiales</taxon>
        <taxon>Akkermansiaceae</taxon>
        <taxon>Akkermansia</taxon>
    </lineage>
</organism>
<dbReference type="GO" id="GO:0006520">
    <property type="term" value="P:amino acid metabolic process"/>
    <property type="evidence" value="ECO:0007669"/>
    <property type="project" value="InterPro"/>
</dbReference>
<reference evidence="8" key="1">
    <citation type="journal article" date="2021" name="PeerJ">
        <title>Extensive microbial diversity within the chicken gut microbiome revealed by metagenomics and culture.</title>
        <authorList>
            <person name="Gilroy R."/>
            <person name="Ravi A."/>
            <person name="Getino M."/>
            <person name="Pursley I."/>
            <person name="Horton D.L."/>
            <person name="Alikhan N.F."/>
            <person name="Baker D."/>
            <person name="Gharbi K."/>
            <person name="Hall N."/>
            <person name="Watson M."/>
            <person name="Adriaenssens E.M."/>
            <person name="Foster-Nyarko E."/>
            <person name="Jarju S."/>
            <person name="Secka A."/>
            <person name="Antonio M."/>
            <person name="Oren A."/>
            <person name="Chaudhuri R.R."/>
            <person name="La Ragione R."/>
            <person name="Hildebrand F."/>
            <person name="Pallen M.J."/>
        </authorList>
    </citation>
    <scope>NUCLEOTIDE SEQUENCE</scope>
    <source>
        <strain evidence="8">14975</strain>
    </source>
</reference>
<evidence type="ECO:0000259" key="7">
    <source>
        <dbReference type="Pfam" id="PF00155"/>
    </source>
</evidence>
<dbReference type="EC" id="2.6.1.-" evidence="6"/>
<evidence type="ECO:0000313" key="9">
    <source>
        <dbReference type="Proteomes" id="UP000823964"/>
    </source>
</evidence>
<dbReference type="EMBL" id="DXFQ01000088">
    <property type="protein sequence ID" value="HIX19960.1"/>
    <property type="molecule type" value="Genomic_DNA"/>
</dbReference>
<dbReference type="Gene3D" id="3.90.1150.10">
    <property type="entry name" value="Aspartate Aminotransferase, domain 1"/>
    <property type="match status" value="1"/>
</dbReference>
<dbReference type="InterPro" id="IPR004839">
    <property type="entry name" value="Aminotransferase_I/II_large"/>
</dbReference>
<dbReference type="Pfam" id="PF00155">
    <property type="entry name" value="Aminotran_1_2"/>
    <property type="match status" value="1"/>
</dbReference>
<proteinExistence type="inferred from homology"/>
<dbReference type="InterPro" id="IPR015422">
    <property type="entry name" value="PyrdxlP-dep_Trfase_small"/>
</dbReference>
<accession>A0A9D1VBW9</accession>
<comment type="caution">
    <text evidence="8">The sequence shown here is derived from an EMBL/GenBank/DDBJ whole genome shotgun (WGS) entry which is preliminary data.</text>
</comment>
<dbReference type="InterPro" id="IPR050596">
    <property type="entry name" value="AspAT/PAT-like"/>
</dbReference>
<dbReference type="PROSITE" id="PS00105">
    <property type="entry name" value="AA_TRANSFER_CLASS_1"/>
    <property type="match status" value="1"/>
</dbReference>
<evidence type="ECO:0000256" key="4">
    <source>
        <dbReference type="ARBA" id="ARBA00022679"/>
    </source>
</evidence>
<keyword evidence="5" id="KW-0663">Pyridoxal phosphate</keyword>
<dbReference type="FunFam" id="3.40.640.10:FF:000033">
    <property type="entry name" value="Aspartate aminotransferase"/>
    <property type="match status" value="1"/>
</dbReference>
<dbReference type="PANTHER" id="PTHR46383">
    <property type="entry name" value="ASPARTATE AMINOTRANSFERASE"/>
    <property type="match status" value="1"/>
</dbReference>
<dbReference type="InterPro" id="IPR015424">
    <property type="entry name" value="PyrdxlP-dep_Trfase"/>
</dbReference>
<comment type="cofactor">
    <cofactor evidence="1 6">
        <name>pyridoxal 5'-phosphate</name>
        <dbReference type="ChEBI" id="CHEBI:597326"/>
    </cofactor>
</comment>
<dbReference type="Proteomes" id="UP000823964">
    <property type="component" value="Unassembled WGS sequence"/>
</dbReference>
<comment type="similarity">
    <text evidence="2 6">Belongs to the class-I pyridoxal-phosphate-dependent aminotransferase family.</text>
</comment>
<evidence type="ECO:0000256" key="5">
    <source>
        <dbReference type="ARBA" id="ARBA00022898"/>
    </source>
</evidence>
<evidence type="ECO:0000256" key="2">
    <source>
        <dbReference type="ARBA" id="ARBA00007441"/>
    </source>
</evidence>
<evidence type="ECO:0000256" key="1">
    <source>
        <dbReference type="ARBA" id="ARBA00001933"/>
    </source>
</evidence>
<keyword evidence="3 6" id="KW-0032">Aminotransferase</keyword>